<dbReference type="SUPFAM" id="SSF56112">
    <property type="entry name" value="Protein kinase-like (PK-like)"/>
    <property type="match status" value="1"/>
</dbReference>
<dbReference type="InterPro" id="IPR011009">
    <property type="entry name" value="Kinase-like_dom_sf"/>
</dbReference>
<proteinExistence type="inferred from homology"/>
<dbReference type="CDD" id="cd00180">
    <property type="entry name" value="PKc"/>
    <property type="match status" value="1"/>
</dbReference>
<dbReference type="InterPro" id="IPR017441">
    <property type="entry name" value="Protein_kinase_ATP_BS"/>
</dbReference>
<dbReference type="Gene3D" id="1.25.40.10">
    <property type="entry name" value="Tetratricopeptide repeat domain"/>
    <property type="match status" value="3"/>
</dbReference>
<evidence type="ECO:0000259" key="3">
    <source>
        <dbReference type="PROSITE" id="PS50011"/>
    </source>
</evidence>
<name>A0ABR2HC49_9EUKA</name>
<dbReference type="InterPro" id="IPR006597">
    <property type="entry name" value="Sel1-like"/>
</dbReference>
<dbReference type="InterPro" id="IPR000719">
    <property type="entry name" value="Prot_kinase_dom"/>
</dbReference>
<dbReference type="SMART" id="SM00220">
    <property type="entry name" value="S_TKc"/>
    <property type="match status" value="1"/>
</dbReference>
<dbReference type="Gene3D" id="1.10.510.10">
    <property type="entry name" value="Transferase(Phosphotransferase) domain 1"/>
    <property type="match status" value="1"/>
</dbReference>
<dbReference type="EMBL" id="JAPFFF010000037">
    <property type="protein sequence ID" value="KAK8842960.1"/>
    <property type="molecule type" value="Genomic_DNA"/>
</dbReference>
<keyword evidence="5" id="KW-1185">Reference proteome</keyword>
<dbReference type="Pfam" id="PF00069">
    <property type="entry name" value="Pkinase"/>
    <property type="match status" value="1"/>
</dbReference>
<gene>
    <name evidence="4" type="ORF">M9Y10_025826</name>
</gene>
<evidence type="ECO:0000313" key="5">
    <source>
        <dbReference type="Proteomes" id="UP001470230"/>
    </source>
</evidence>
<dbReference type="PROSITE" id="PS50011">
    <property type="entry name" value="PROTEIN_KINASE_DOM"/>
    <property type="match status" value="1"/>
</dbReference>
<dbReference type="PANTHER" id="PTHR11102">
    <property type="entry name" value="SEL-1-LIKE PROTEIN"/>
    <property type="match status" value="1"/>
</dbReference>
<dbReference type="SUPFAM" id="SSF81901">
    <property type="entry name" value="HCP-like"/>
    <property type="match status" value="3"/>
</dbReference>
<keyword evidence="2" id="KW-0067">ATP-binding</keyword>
<dbReference type="InterPro" id="IPR011990">
    <property type="entry name" value="TPR-like_helical_dom_sf"/>
</dbReference>
<organism evidence="4 5">
    <name type="scientific">Tritrichomonas musculus</name>
    <dbReference type="NCBI Taxonomy" id="1915356"/>
    <lineage>
        <taxon>Eukaryota</taxon>
        <taxon>Metamonada</taxon>
        <taxon>Parabasalia</taxon>
        <taxon>Tritrichomonadida</taxon>
        <taxon>Tritrichomonadidae</taxon>
        <taxon>Tritrichomonas</taxon>
    </lineage>
</organism>
<dbReference type="PROSITE" id="PS00107">
    <property type="entry name" value="PROTEIN_KINASE_ATP"/>
    <property type="match status" value="1"/>
</dbReference>
<protein>
    <recommendedName>
        <fullName evidence="3">Protein kinase domain-containing protein</fullName>
    </recommendedName>
</protein>
<reference evidence="4 5" key="1">
    <citation type="submission" date="2024-04" db="EMBL/GenBank/DDBJ databases">
        <title>Tritrichomonas musculus Genome.</title>
        <authorList>
            <person name="Alves-Ferreira E."/>
            <person name="Grigg M."/>
            <person name="Lorenzi H."/>
            <person name="Galac M."/>
        </authorList>
    </citation>
    <scope>NUCLEOTIDE SEQUENCE [LARGE SCALE GENOMIC DNA]</scope>
    <source>
        <strain evidence="4 5">EAF2021</strain>
    </source>
</reference>
<dbReference type="Proteomes" id="UP001470230">
    <property type="component" value="Unassembled WGS sequence"/>
</dbReference>
<dbReference type="PANTHER" id="PTHR11102:SF160">
    <property type="entry name" value="ERAD-ASSOCIATED E3 UBIQUITIN-PROTEIN LIGASE COMPONENT HRD3"/>
    <property type="match status" value="1"/>
</dbReference>
<comment type="caution">
    <text evidence="4">The sequence shown here is derived from an EMBL/GenBank/DDBJ whole genome shotgun (WGS) entry which is preliminary data.</text>
</comment>
<evidence type="ECO:0000256" key="1">
    <source>
        <dbReference type="ARBA" id="ARBA00038101"/>
    </source>
</evidence>
<dbReference type="SMART" id="SM00671">
    <property type="entry name" value="SEL1"/>
    <property type="match status" value="14"/>
</dbReference>
<evidence type="ECO:0000313" key="4">
    <source>
        <dbReference type="EMBL" id="KAK8842960.1"/>
    </source>
</evidence>
<accession>A0ABR2HC49</accession>
<sequence>MINNFLKLSDVLKSPGIGFYKKGLKELFQDYCFFHISQNESLEKEKKIVDNLKISKAVVIDRKQKLNEYTNKDCVIIGFEKTIIISEQPLLKILDDIELIHYIPIIGIDTNKNPATFQEEIKNFNSNLKMKNTTRQINEVWSIVVPSISGYLIYKNYETNKNIKRVKQFIEDYTSFYKPENITDESEYIELRNVGIGNTSACSLIYHIKLDKLCVVKKSKYKELVEREKSNYLKLRHPFLPKFYGNVDKNDYFIIEFIQGESLSNIKKLLFDKKLIIIFELMLIIKYFHDREMIYRDLKPNDIIINDEYNMLRFVLIDLDRLIEINSINDSTVTGDLNPGYSGPEVIECHKYTYKSDIYSLGKIIKYIQDDIQSIDNKDTPNSAIQKIIQECTQEDEEKRPNISDLINEFISEFNDRFDIESFRSRFSVHYKLIKDIIDKFENLDSNHDDPKIQFTLGKIYNEGIYVYRDFKEACRYLSLAANQNSVDAQLALADIFFDDFDKSNQYYLMAANQNNSDAQYILGARYYEESSYRNIKKAIYYLTLAANNNHPKAQFVLGSIYYYGKYTIKDIDKAIYYLELAAYNNHPEAHLYLGHIYYHRLEKTGEIDKVINHFCVAAENNFSIAQYYLGLIYYEGIYVTRDVDLAKNYFSLAADQNDPEAQYNLGYIYYVARDMNKAIKYISLSAKNNCIEAQYMLGVLYMEGRYVVRDIYKAIYYFKLAANQNDLRSLCNLGFIYYYEQFDDHDPNKAIKYLTQAANQNHLKSQCLLGGVYLLGKYVKPDINKAIHYFSLAAKRNYSHAQYILGDIYFYGKYVQCDINKAIYYNSLAASQNHSDAQFELGIIYYTGRFSHQDIKKGIKYILQASVNNNRQANFAHGFLLHEGKYIDRNIEKAIHYYKQASSFNNQYAKNNLGIIFKHGDGDKVKKNISLAIEYFEEAIQKTNDYLSMYNLANIYIFDESRKNIDKSIELLIKSLNYCSDSMILLCLLLVTNEIDFETIKTKIKQYYNDYTALLTQTFKVFNYYKSFEKTVCQFFFDNYKNKELAYNIDLEGVILQNNQNNEAKNNINSKKSKAKNITSLFYEGFGIDL</sequence>
<evidence type="ECO:0000256" key="2">
    <source>
        <dbReference type="PROSITE-ProRule" id="PRU10141"/>
    </source>
</evidence>
<feature type="binding site" evidence="2">
    <location>
        <position position="218"/>
    </location>
    <ligand>
        <name>ATP</name>
        <dbReference type="ChEBI" id="CHEBI:30616"/>
    </ligand>
</feature>
<dbReference type="InterPro" id="IPR050767">
    <property type="entry name" value="Sel1_AlgK"/>
</dbReference>
<dbReference type="Pfam" id="PF08238">
    <property type="entry name" value="Sel1"/>
    <property type="match status" value="14"/>
</dbReference>
<comment type="similarity">
    <text evidence="1">Belongs to the sel-1 family.</text>
</comment>
<keyword evidence="2" id="KW-0547">Nucleotide-binding</keyword>
<feature type="domain" description="Protein kinase" evidence="3">
    <location>
        <begin position="188"/>
        <end position="433"/>
    </location>
</feature>